<comment type="caution">
    <text evidence="1">The sequence shown here is derived from an EMBL/GenBank/DDBJ whole genome shotgun (WGS) entry which is preliminary data.</text>
</comment>
<accession>A0ACC1I4P9</accession>
<proteinExistence type="predicted"/>
<organism evidence="1 2">
    <name type="scientific">Kickxella alabastrina</name>
    <dbReference type="NCBI Taxonomy" id="61397"/>
    <lineage>
        <taxon>Eukaryota</taxon>
        <taxon>Fungi</taxon>
        <taxon>Fungi incertae sedis</taxon>
        <taxon>Zoopagomycota</taxon>
        <taxon>Kickxellomycotina</taxon>
        <taxon>Kickxellomycetes</taxon>
        <taxon>Kickxellales</taxon>
        <taxon>Kickxellaceae</taxon>
        <taxon>Kickxella</taxon>
    </lineage>
</organism>
<sequence length="197" mass="22431">MEAATVATKEHCQYCFDVLISHLKNQQPPSPPFTSTQSFPLFVTWTKYSSKASQLRGCIGNFAPLPLTVGLHDYALTSALNDPRFPPIRLREVPQLSCSISLLTDFEPATDYLDWDVGVHGIWIEFRDESGKKRTATYLPEIAQEQGWGKAQAVDHLLRKGGFETHITEEVRRALRVTRYRSQKAHLSYDDYVAMRE</sequence>
<dbReference type="EMBL" id="JANBPG010001911">
    <property type="protein sequence ID" value="KAJ1887770.1"/>
    <property type="molecule type" value="Genomic_DNA"/>
</dbReference>
<evidence type="ECO:0000313" key="2">
    <source>
        <dbReference type="Proteomes" id="UP001150581"/>
    </source>
</evidence>
<gene>
    <name evidence="1" type="ORF">LPJ66_008940</name>
</gene>
<protein>
    <submittedName>
        <fullName evidence="1">Uncharacterized protein</fullName>
    </submittedName>
</protein>
<keyword evidence="2" id="KW-1185">Reference proteome</keyword>
<reference evidence="1" key="1">
    <citation type="submission" date="2022-07" db="EMBL/GenBank/DDBJ databases">
        <title>Phylogenomic reconstructions and comparative analyses of Kickxellomycotina fungi.</title>
        <authorList>
            <person name="Reynolds N.K."/>
            <person name="Stajich J.E."/>
            <person name="Barry K."/>
            <person name="Grigoriev I.V."/>
            <person name="Crous P."/>
            <person name="Smith M.E."/>
        </authorList>
    </citation>
    <scope>NUCLEOTIDE SEQUENCE</scope>
    <source>
        <strain evidence="1">Benny 63K</strain>
    </source>
</reference>
<name>A0ACC1I4P9_9FUNG</name>
<evidence type="ECO:0000313" key="1">
    <source>
        <dbReference type="EMBL" id="KAJ1887770.1"/>
    </source>
</evidence>
<dbReference type="Proteomes" id="UP001150581">
    <property type="component" value="Unassembled WGS sequence"/>
</dbReference>